<evidence type="ECO:0000313" key="7">
    <source>
        <dbReference type="Proteomes" id="UP000265862"/>
    </source>
</evidence>
<evidence type="ECO:0000259" key="5">
    <source>
        <dbReference type="Pfam" id="PF10502"/>
    </source>
</evidence>
<dbReference type="PANTHER" id="PTHR43390">
    <property type="entry name" value="SIGNAL PEPTIDASE I"/>
    <property type="match status" value="1"/>
</dbReference>
<evidence type="ECO:0000256" key="3">
    <source>
        <dbReference type="PIRSR" id="PIRSR600223-1"/>
    </source>
</evidence>
<dbReference type="PRINTS" id="PR00727">
    <property type="entry name" value="LEADERPTASE"/>
</dbReference>
<gene>
    <name evidence="6" type="primary">lepB</name>
    <name evidence="6" type="ORF">DS835_06580</name>
</gene>
<protein>
    <recommendedName>
        <fullName evidence="4">Signal peptidase I</fullName>
        <ecNumber evidence="4">3.4.21.89</ecNumber>
    </recommendedName>
</protein>
<feature type="active site" evidence="3">
    <location>
        <position position="26"/>
    </location>
</feature>
<keyword evidence="4" id="KW-0645">Protease</keyword>
<comment type="catalytic activity">
    <reaction evidence="4">
        <text>Cleavage of hydrophobic, N-terminal signal or leader sequences from secreted and periplasmic proteins.</text>
        <dbReference type="EC" id="3.4.21.89"/>
    </reaction>
</comment>
<dbReference type="PANTHER" id="PTHR43390:SF1">
    <property type="entry name" value="CHLOROPLAST PROCESSING PEPTIDASE"/>
    <property type="match status" value="1"/>
</dbReference>
<dbReference type="NCBIfam" id="TIGR02227">
    <property type="entry name" value="sigpep_I_bact"/>
    <property type="match status" value="1"/>
</dbReference>
<dbReference type="GO" id="GO:0009003">
    <property type="term" value="F:signal peptidase activity"/>
    <property type="evidence" value="ECO:0007669"/>
    <property type="project" value="UniProtKB-EC"/>
</dbReference>
<feature type="active site" evidence="3">
    <location>
        <position position="69"/>
    </location>
</feature>
<proteinExistence type="inferred from homology"/>
<dbReference type="InterPro" id="IPR000223">
    <property type="entry name" value="Pept_S26A_signal_pept_1"/>
</dbReference>
<organism evidence="6 7">
    <name type="scientific">Lactobacillus bombicola</name>
    <dbReference type="NCBI Taxonomy" id="1505723"/>
    <lineage>
        <taxon>Bacteria</taxon>
        <taxon>Bacillati</taxon>
        <taxon>Bacillota</taxon>
        <taxon>Bacilli</taxon>
        <taxon>Lactobacillales</taxon>
        <taxon>Lactobacillaceae</taxon>
        <taxon>Lactobacillus</taxon>
    </lineage>
</organism>
<comment type="caution">
    <text evidence="6">The sequence shown here is derived from an EMBL/GenBank/DDBJ whole genome shotgun (WGS) entry which is preliminary data.</text>
</comment>
<evidence type="ECO:0000256" key="2">
    <source>
        <dbReference type="ARBA" id="ARBA00009370"/>
    </source>
</evidence>
<dbReference type="Pfam" id="PF10502">
    <property type="entry name" value="Peptidase_S26"/>
    <property type="match status" value="1"/>
</dbReference>
<evidence type="ECO:0000256" key="1">
    <source>
        <dbReference type="ARBA" id="ARBA00004401"/>
    </source>
</evidence>
<dbReference type="EMBL" id="QOCV01000010">
    <property type="protein sequence ID" value="RHW53766.1"/>
    <property type="molecule type" value="Genomic_DNA"/>
</dbReference>
<dbReference type="GO" id="GO:0005886">
    <property type="term" value="C:plasma membrane"/>
    <property type="evidence" value="ECO:0007669"/>
    <property type="project" value="UniProtKB-SubCell"/>
</dbReference>
<dbReference type="SUPFAM" id="SSF51306">
    <property type="entry name" value="LexA/Signal peptidase"/>
    <property type="match status" value="1"/>
</dbReference>
<dbReference type="AlphaFoldDB" id="A0A396SQ27"/>
<comment type="similarity">
    <text evidence="2 4">Belongs to the peptidase S26 family.</text>
</comment>
<dbReference type="InterPro" id="IPR036286">
    <property type="entry name" value="LexA/Signal_pep-like_sf"/>
</dbReference>
<dbReference type="GO" id="GO:0006465">
    <property type="term" value="P:signal peptide processing"/>
    <property type="evidence" value="ECO:0007669"/>
    <property type="project" value="InterPro"/>
</dbReference>
<sequence length="167" mass="19330">MTIITLGIFFLLLQFVISNNRVSGVSMQPNFEDNDRLVTWHNFSSKHNDVVVLRAPKTAQDVPGALYVKRIIGLPGDTIVSKSDQMYINDKLLPEPYLNNHFKKADNDAGDPFTTNFTYKVPRGYYFVMGEYRDISRDSRFFGPIKRSALIVKVIFRYYPFNKIQSY</sequence>
<feature type="domain" description="Peptidase S26" evidence="5">
    <location>
        <begin position="2"/>
        <end position="159"/>
    </location>
</feature>
<dbReference type="EC" id="3.4.21.89" evidence="4"/>
<dbReference type="Gene3D" id="2.10.109.10">
    <property type="entry name" value="Umud Fragment, subunit A"/>
    <property type="match status" value="1"/>
</dbReference>
<reference evidence="6 7" key="1">
    <citation type="submission" date="2018-07" db="EMBL/GenBank/DDBJ databases">
        <title>Genome sequences of six Lactobacillus spp. isolated from bumble bee guts.</title>
        <authorList>
            <person name="Motta E.V.S."/>
            <person name="Moran N.A."/>
        </authorList>
    </citation>
    <scope>NUCLEOTIDE SEQUENCE [LARGE SCALE GENOMIC DNA]</scope>
    <source>
        <strain evidence="6 7">OCC3</strain>
    </source>
</reference>
<evidence type="ECO:0000256" key="4">
    <source>
        <dbReference type="RuleBase" id="RU362042"/>
    </source>
</evidence>
<keyword evidence="4 6" id="KW-0378">Hydrolase</keyword>
<dbReference type="RefSeq" id="WP_118898163.1">
    <property type="nucleotide sequence ID" value="NZ_QOCV01000010.1"/>
</dbReference>
<comment type="subcellular location">
    <subcellularLocation>
        <location evidence="1">Cell membrane</location>
        <topology evidence="1">Single-pass type II membrane protein</topology>
    </subcellularLocation>
    <subcellularLocation>
        <location evidence="4">Membrane</location>
        <topology evidence="4">Single-pass type II membrane protein</topology>
    </subcellularLocation>
</comment>
<name>A0A396SQ27_9LACO</name>
<accession>A0A396SQ27</accession>
<evidence type="ECO:0000313" key="6">
    <source>
        <dbReference type="EMBL" id="RHW53766.1"/>
    </source>
</evidence>
<dbReference type="InterPro" id="IPR019533">
    <property type="entry name" value="Peptidase_S26"/>
</dbReference>
<dbReference type="Proteomes" id="UP000265862">
    <property type="component" value="Unassembled WGS sequence"/>
</dbReference>
<dbReference type="CDD" id="cd06530">
    <property type="entry name" value="S26_SPase_I"/>
    <property type="match status" value="1"/>
</dbReference>
<dbReference type="GO" id="GO:0004252">
    <property type="term" value="F:serine-type endopeptidase activity"/>
    <property type="evidence" value="ECO:0007669"/>
    <property type="project" value="InterPro"/>
</dbReference>